<feature type="transmembrane region" description="Helical" evidence="7">
    <location>
        <begin position="226"/>
        <end position="253"/>
    </location>
</feature>
<dbReference type="PANTHER" id="PTHR13317:SF4">
    <property type="entry name" value="TRANSMEMBRANE ANTERIOR POSTERIOR TRANSFORMATION PROTEIN 1 HOMOLOG"/>
    <property type="match status" value="1"/>
</dbReference>
<reference evidence="8" key="1">
    <citation type="submission" date="2021-06" db="EMBL/GenBank/DDBJ databases">
        <authorList>
            <person name="Kallberg Y."/>
            <person name="Tangrot J."/>
            <person name="Rosling A."/>
        </authorList>
    </citation>
    <scope>NUCLEOTIDE SEQUENCE</scope>
    <source>
        <strain evidence="8">FL966</strain>
    </source>
</reference>
<dbReference type="InterPro" id="IPR008010">
    <property type="entry name" value="Tatp1"/>
</dbReference>
<dbReference type="Pfam" id="PF05346">
    <property type="entry name" value="DUF747"/>
    <property type="match status" value="1"/>
</dbReference>
<gene>
    <name evidence="8" type="ORF">CPELLU_LOCUS9901</name>
</gene>
<evidence type="ECO:0000256" key="7">
    <source>
        <dbReference type="SAM" id="Phobius"/>
    </source>
</evidence>
<accession>A0A9N9E711</accession>
<evidence type="ECO:0000256" key="6">
    <source>
        <dbReference type="SAM" id="MobiDB-lite"/>
    </source>
</evidence>
<comment type="subcellular location">
    <subcellularLocation>
        <location evidence="1">Membrane</location>
        <topology evidence="1">Multi-pass membrane protein</topology>
    </subcellularLocation>
</comment>
<keyword evidence="4 7" id="KW-1133">Transmembrane helix</keyword>
<name>A0A9N9E711_9GLOM</name>
<feature type="region of interest" description="Disordered" evidence="6">
    <location>
        <begin position="268"/>
        <end position="296"/>
    </location>
</feature>
<keyword evidence="9" id="KW-1185">Reference proteome</keyword>
<sequence>MNSIPSESTTSSNDPFLTLWNHFKDELLASDFDSFEELKRERGSVFKRFEKENLFQLSCSDIVERFQLALFLTVITVRNLIELSGSPPSPFSILPTSFIPLFPAMTTVETLLTPVIIVFASELLVDWLKHAFITKFNHIRPSIYDRFIDILSRDLVVGNNEEQNSENQKSLMVSRRIGFAALPLACLTIRVASQTMTMISDSIQEMETEERSNLAFAYVFTQPSGVWIFCGIAVFVILTFIKLLVGINILGFAHRRYADMERREAEERARTEELDSNVAKEKEQLSSKVPDDPRDNVLGKQKQVITLDNIDRYTLFKSRIP</sequence>
<dbReference type="OrthoDB" id="29023at2759"/>
<dbReference type="EMBL" id="CAJVQA010007880">
    <property type="protein sequence ID" value="CAG8663196.1"/>
    <property type="molecule type" value="Genomic_DNA"/>
</dbReference>
<evidence type="ECO:0000256" key="5">
    <source>
        <dbReference type="ARBA" id="ARBA00023136"/>
    </source>
</evidence>
<keyword evidence="5 7" id="KW-0472">Membrane</keyword>
<evidence type="ECO:0000256" key="1">
    <source>
        <dbReference type="ARBA" id="ARBA00004141"/>
    </source>
</evidence>
<evidence type="ECO:0000313" key="8">
    <source>
        <dbReference type="EMBL" id="CAG8663196.1"/>
    </source>
</evidence>
<protein>
    <submittedName>
        <fullName evidence="8">3978_t:CDS:1</fullName>
    </submittedName>
</protein>
<dbReference type="AlphaFoldDB" id="A0A9N9E711"/>
<keyword evidence="3 7" id="KW-0812">Transmembrane</keyword>
<evidence type="ECO:0000256" key="3">
    <source>
        <dbReference type="ARBA" id="ARBA00022692"/>
    </source>
</evidence>
<evidence type="ECO:0000313" key="9">
    <source>
        <dbReference type="Proteomes" id="UP000789759"/>
    </source>
</evidence>
<comment type="similarity">
    <text evidence="2">Belongs to the TAPT1 family.</text>
</comment>
<comment type="caution">
    <text evidence="8">The sequence shown here is derived from an EMBL/GenBank/DDBJ whole genome shotgun (WGS) entry which is preliminary data.</text>
</comment>
<evidence type="ECO:0000256" key="2">
    <source>
        <dbReference type="ARBA" id="ARBA00008803"/>
    </source>
</evidence>
<dbReference type="GO" id="GO:0005789">
    <property type="term" value="C:endoplasmic reticulum membrane"/>
    <property type="evidence" value="ECO:0007669"/>
    <property type="project" value="TreeGrafter"/>
</dbReference>
<dbReference type="Proteomes" id="UP000789759">
    <property type="component" value="Unassembled WGS sequence"/>
</dbReference>
<organism evidence="8 9">
    <name type="scientific">Cetraspora pellucida</name>
    <dbReference type="NCBI Taxonomy" id="1433469"/>
    <lineage>
        <taxon>Eukaryota</taxon>
        <taxon>Fungi</taxon>
        <taxon>Fungi incertae sedis</taxon>
        <taxon>Mucoromycota</taxon>
        <taxon>Glomeromycotina</taxon>
        <taxon>Glomeromycetes</taxon>
        <taxon>Diversisporales</taxon>
        <taxon>Gigasporaceae</taxon>
        <taxon>Cetraspora</taxon>
    </lineage>
</organism>
<dbReference type="PANTHER" id="PTHR13317">
    <property type="entry name" value="TRANSMEMBRANE ANTERIOR POSTERIOR TRANSFORMATION PROTEIN 1 HOMOLOG"/>
    <property type="match status" value="1"/>
</dbReference>
<proteinExistence type="inferred from homology"/>
<evidence type="ECO:0000256" key="4">
    <source>
        <dbReference type="ARBA" id="ARBA00022989"/>
    </source>
</evidence>